<dbReference type="EMBL" id="JAKZEU010000002">
    <property type="protein sequence ID" value="MCQ0970317.1"/>
    <property type="molecule type" value="Genomic_DNA"/>
</dbReference>
<sequence length="133" mass="15275">MLKHRGFPSRLPGTDFQFTIRRANKKGATPLTRRERFRDRKAVDRRADTVFLGALIEHFGDEPFERGNLDAGRLSWLLGREVVAVGPLNPTDYEQQLRVDLRVAEASYPELFAEDAEEIAWDDDLDDDDEAQD</sequence>
<proteinExistence type="predicted"/>
<comment type="caution">
    <text evidence="1">The sequence shown here is derived from an EMBL/GenBank/DDBJ whole genome shotgun (WGS) entry which is preliminary data.</text>
</comment>
<accession>A0ABT1MPT8</accession>
<dbReference type="RefSeq" id="WP_255329294.1">
    <property type="nucleotide sequence ID" value="NZ_JAKZEU010000002.1"/>
</dbReference>
<gene>
    <name evidence="1" type="ORF">MLD63_07760</name>
</gene>
<evidence type="ECO:0000313" key="1">
    <source>
        <dbReference type="EMBL" id="MCQ0970317.1"/>
    </source>
</evidence>
<evidence type="ECO:0000313" key="2">
    <source>
        <dbReference type="Proteomes" id="UP001203945"/>
    </source>
</evidence>
<keyword evidence="2" id="KW-1185">Reference proteome</keyword>
<dbReference type="Proteomes" id="UP001203945">
    <property type="component" value="Unassembled WGS sequence"/>
</dbReference>
<organism evidence="1 2">
    <name type="scientific">Paracoccus albicereus</name>
    <dbReference type="NCBI Taxonomy" id="2922394"/>
    <lineage>
        <taxon>Bacteria</taxon>
        <taxon>Pseudomonadati</taxon>
        <taxon>Pseudomonadota</taxon>
        <taxon>Alphaproteobacteria</taxon>
        <taxon>Rhodobacterales</taxon>
        <taxon>Paracoccaceae</taxon>
        <taxon>Paracoccus</taxon>
    </lineage>
</organism>
<name>A0ABT1MPT8_9RHOB</name>
<protein>
    <submittedName>
        <fullName evidence="1">Uncharacterized protein</fullName>
    </submittedName>
</protein>
<reference evidence="1 2" key="1">
    <citation type="submission" date="2022-03" db="EMBL/GenBank/DDBJ databases">
        <authorList>
            <person name="He Y."/>
        </authorList>
    </citation>
    <scope>NUCLEOTIDE SEQUENCE [LARGE SCALE GENOMIC DNA]</scope>
    <source>
        <strain evidence="1 2">TK19116</strain>
    </source>
</reference>